<gene>
    <name evidence="8" type="primary">CCNB1IP1</name>
</gene>
<protein>
    <submittedName>
        <fullName evidence="8">E3 ubiquitin-protein ligase CCNB1IP1</fullName>
    </submittedName>
</protein>
<evidence type="ECO:0000256" key="2">
    <source>
        <dbReference type="ARBA" id="ARBA00022771"/>
    </source>
</evidence>
<evidence type="ECO:0000256" key="4">
    <source>
        <dbReference type="SAM" id="Coils"/>
    </source>
</evidence>
<feature type="region of interest" description="Disordered" evidence="5">
    <location>
        <begin position="252"/>
        <end position="278"/>
    </location>
</feature>
<keyword evidence="3" id="KW-0862">Zinc</keyword>
<sequence>MSLHLKEPRRGRADEAGTPSAAIFAAAAAMALCEDLLLCNYPKCRAKLAGYAWVTACSHVFCDPHGSGEFSRSPAVCPACGSALAGKLDIVRTELSPSEEYKAMVLAGLRPDVVLDISSRALAFWTYQVHQERLYQEYASSQAEGRLRQAERACARRLQDKEAEVAAVRAEVASLKRLLEEYQGKFTALSERLMERNRQYQKLQGLYDGLRLRNMAAGGRGLPASALPTGAVTTATPPGAFGPLFGASPPAGGGFFPFDSPGAGEAAPPPGCPAPRRR</sequence>
<keyword evidence="4" id="KW-0175">Coiled coil</keyword>
<evidence type="ECO:0000313" key="8">
    <source>
        <dbReference type="RefSeq" id="XP_067171098.1"/>
    </source>
</evidence>
<evidence type="ECO:0000256" key="1">
    <source>
        <dbReference type="ARBA" id="ARBA00022723"/>
    </source>
</evidence>
<name>A0ABM4G1L8_9AVES</name>
<reference evidence="8" key="1">
    <citation type="submission" date="2025-08" db="UniProtKB">
        <authorList>
            <consortium name="RefSeq"/>
        </authorList>
    </citation>
    <scope>IDENTIFICATION</scope>
    <source>
        <tissue evidence="8">Blood</tissue>
    </source>
</reference>
<organism evidence="7 8">
    <name type="scientific">Apteryx mantelli</name>
    <name type="common">North Island brown kiwi</name>
    <dbReference type="NCBI Taxonomy" id="2696672"/>
    <lineage>
        <taxon>Eukaryota</taxon>
        <taxon>Metazoa</taxon>
        <taxon>Chordata</taxon>
        <taxon>Craniata</taxon>
        <taxon>Vertebrata</taxon>
        <taxon>Euteleostomi</taxon>
        <taxon>Archelosauria</taxon>
        <taxon>Archosauria</taxon>
        <taxon>Dinosauria</taxon>
        <taxon>Saurischia</taxon>
        <taxon>Theropoda</taxon>
        <taxon>Coelurosauria</taxon>
        <taxon>Aves</taxon>
        <taxon>Palaeognathae</taxon>
        <taxon>Apterygiformes</taxon>
        <taxon>Apterygidae</taxon>
        <taxon>Apteryx</taxon>
    </lineage>
</organism>
<evidence type="ECO:0000313" key="7">
    <source>
        <dbReference type="Proteomes" id="UP001652627"/>
    </source>
</evidence>
<dbReference type="PANTHER" id="PTHR14305">
    <property type="entry name" value="E3 UBIQUITIN-PROTEIN LIGASE CCNB1IP1"/>
    <property type="match status" value="1"/>
</dbReference>
<keyword evidence="1" id="KW-0479">Metal-binding</keyword>
<keyword evidence="7" id="KW-1185">Reference proteome</keyword>
<accession>A0ABM4G1L8</accession>
<feature type="coiled-coil region" evidence="4">
    <location>
        <begin position="158"/>
        <end position="192"/>
    </location>
</feature>
<dbReference type="InterPro" id="IPR001841">
    <property type="entry name" value="Znf_RING"/>
</dbReference>
<dbReference type="RefSeq" id="XP_067171098.1">
    <property type="nucleotide sequence ID" value="XM_067314997.1"/>
</dbReference>
<dbReference type="PANTHER" id="PTHR14305:SF0">
    <property type="entry name" value="E3 UBIQUITIN-PROTEIN LIGASE CCNB1IP1"/>
    <property type="match status" value="1"/>
</dbReference>
<dbReference type="GeneID" id="136995183"/>
<feature type="compositionally biased region" description="Pro residues" evidence="5">
    <location>
        <begin position="267"/>
        <end position="278"/>
    </location>
</feature>
<proteinExistence type="predicted"/>
<evidence type="ECO:0000256" key="3">
    <source>
        <dbReference type="ARBA" id="ARBA00022833"/>
    </source>
</evidence>
<dbReference type="Pfam" id="PF14634">
    <property type="entry name" value="zf-RING_5"/>
    <property type="match status" value="1"/>
</dbReference>
<feature type="domain" description="RING-type" evidence="6">
    <location>
        <begin position="39"/>
        <end position="81"/>
    </location>
</feature>
<feature type="compositionally biased region" description="Low complexity" evidence="5">
    <location>
        <begin position="252"/>
        <end position="266"/>
    </location>
</feature>
<dbReference type="InterPro" id="IPR042448">
    <property type="entry name" value="CCNB1IP1"/>
</dbReference>
<dbReference type="Proteomes" id="UP001652627">
    <property type="component" value="Chromosome 39"/>
</dbReference>
<evidence type="ECO:0000259" key="6">
    <source>
        <dbReference type="Pfam" id="PF14634"/>
    </source>
</evidence>
<keyword evidence="2" id="KW-0863">Zinc-finger</keyword>
<evidence type="ECO:0000256" key="5">
    <source>
        <dbReference type="SAM" id="MobiDB-lite"/>
    </source>
</evidence>